<evidence type="ECO:0000256" key="5">
    <source>
        <dbReference type="ARBA" id="ARBA00022777"/>
    </source>
</evidence>
<comment type="similarity">
    <text evidence="1 8">Belongs to the ITPK1 family.</text>
</comment>
<evidence type="ECO:0000313" key="10">
    <source>
        <dbReference type="EMBL" id="CAH3111873.1"/>
    </source>
</evidence>
<dbReference type="InterPro" id="IPR008656">
    <property type="entry name" value="Inositol_tetrakis-P_1-kinase"/>
</dbReference>
<evidence type="ECO:0000256" key="7">
    <source>
        <dbReference type="ARBA" id="ARBA00022842"/>
    </source>
</evidence>
<organism evidence="10 11">
    <name type="scientific">Porites lobata</name>
    <dbReference type="NCBI Taxonomy" id="104759"/>
    <lineage>
        <taxon>Eukaryota</taxon>
        <taxon>Metazoa</taxon>
        <taxon>Cnidaria</taxon>
        <taxon>Anthozoa</taxon>
        <taxon>Hexacorallia</taxon>
        <taxon>Scleractinia</taxon>
        <taxon>Fungiina</taxon>
        <taxon>Poritidae</taxon>
        <taxon>Porites</taxon>
    </lineage>
</organism>
<comment type="catalytic activity">
    <reaction evidence="8">
        <text>1D-myo-inositol 3,4,5,6-tetrakisphosphate + ATP = 1D-myo-inositol 1,3,4,5,6-pentakisphosphate + ADP + H(+)</text>
        <dbReference type="Rhea" id="RHEA:12452"/>
        <dbReference type="ChEBI" id="CHEBI:15378"/>
        <dbReference type="ChEBI" id="CHEBI:30616"/>
        <dbReference type="ChEBI" id="CHEBI:57539"/>
        <dbReference type="ChEBI" id="CHEBI:57733"/>
        <dbReference type="ChEBI" id="CHEBI:456216"/>
        <dbReference type="EC" id="2.7.1.134"/>
    </reaction>
</comment>
<accession>A0ABN8NLV0</accession>
<dbReference type="PANTHER" id="PTHR14217:SF1">
    <property type="entry name" value="INOSITOL-TETRAKISPHOSPHATE 1-KINASE"/>
    <property type="match status" value="1"/>
</dbReference>
<dbReference type="Proteomes" id="UP001159405">
    <property type="component" value="Unassembled WGS sequence"/>
</dbReference>
<evidence type="ECO:0000259" key="9">
    <source>
        <dbReference type="Pfam" id="PF05770"/>
    </source>
</evidence>
<evidence type="ECO:0000256" key="4">
    <source>
        <dbReference type="ARBA" id="ARBA00022741"/>
    </source>
</evidence>
<dbReference type="Pfam" id="PF05770">
    <property type="entry name" value="Ins134_P3_kin"/>
    <property type="match status" value="1"/>
</dbReference>
<keyword evidence="3 8" id="KW-0479">Metal-binding</keyword>
<evidence type="ECO:0000313" key="11">
    <source>
        <dbReference type="Proteomes" id="UP001159405"/>
    </source>
</evidence>
<sequence length="302" mass="34492">MSSLVHNHLRRKRVGLVLTKKKRLKPLFVAFVKLCRETGIDLVELYARDHPGVILLDPLEPVCNLLDRTRSYQVMKECAITSEKGIRAVVPNFVQIDVLDIKENLMKIEKAGVSFPMISKPVIADGSDVSHKMAVIFNKEGLKDLMPPCVIQQFVNHDARLFKVYVAGNHRYIVQRPSIKNFYNTGAKDRETIFFLSNEMSKSYSASYLHKLDEDDDEDGSVYPDDKLVSDLLDKLERKLNLTLFGIDLIVEKGTGHHLVVDINYFPGYDGVPSAPEKITKYVHELLDESFKREQLEVQRAF</sequence>
<comment type="function">
    <text evidence="8">Kinase that can phosphorylate various inositol polyphosphate such as Ins(3,4,5,6)P4 or Ins(1,3,4)P3.</text>
</comment>
<comment type="caution">
    <text evidence="10">The sequence shown here is derived from an EMBL/GenBank/DDBJ whole genome shotgun (WGS) entry which is preliminary data.</text>
</comment>
<keyword evidence="2 8" id="KW-0808">Transferase</keyword>
<dbReference type="Gene3D" id="3.30.470.20">
    <property type="entry name" value="ATP-grasp fold, B domain"/>
    <property type="match status" value="1"/>
</dbReference>
<name>A0ABN8NLV0_9CNID</name>
<keyword evidence="11" id="KW-1185">Reference proteome</keyword>
<protein>
    <recommendedName>
        <fullName evidence="8">Inositol-tetrakisphosphate 1-kinase</fullName>
        <ecNumber evidence="8">2.7.1.134</ecNumber>
    </recommendedName>
</protein>
<evidence type="ECO:0000256" key="2">
    <source>
        <dbReference type="ARBA" id="ARBA00022679"/>
    </source>
</evidence>
<comment type="subunit">
    <text evidence="8">Monomer.</text>
</comment>
<keyword evidence="5 8" id="KW-0418">Kinase</keyword>
<gene>
    <name evidence="10" type="ORF">PLOB_00020668</name>
</gene>
<reference evidence="10 11" key="1">
    <citation type="submission" date="2022-05" db="EMBL/GenBank/DDBJ databases">
        <authorList>
            <consortium name="Genoscope - CEA"/>
            <person name="William W."/>
        </authorList>
    </citation>
    <scope>NUCLEOTIDE SEQUENCE [LARGE SCALE GENOMIC DNA]</scope>
</reference>
<dbReference type="SUPFAM" id="SSF56059">
    <property type="entry name" value="Glutathione synthetase ATP-binding domain-like"/>
    <property type="match status" value="1"/>
</dbReference>
<evidence type="ECO:0000256" key="3">
    <source>
        <dbReference type="ARBA" id="ARBA00022723"/>
    </source>
</evidence>
<dbReference type="EMBL" id="CALNXK010000024">
    <property type="protein sequence ID" value="CAH3111873.1"/>
    <property type="molecule type" value="Genomic_DNA"/>
</dbReference>
<dbReference type="EC" id="2.7.1.134" evidence="8"/>
<keyword evidence="6 8" id="KW-0067">ATP-binding</keyword>
<keyword evidence="4 8" id="KW-0547">Nucleotide-binding</keyword>
<proteinExistence type="inferred from homology"/>
<evidence type="ECO:0000256" key="8">
    <source>
        <dbReference type="PIRNR" id="PIRNR038186"/>
    </source>
</evidence>
<evidence type="ECO:0000256" key="6">
    <source>
        <dbReference type="ARBA" id="ARBA00022840"/>
    </source>
</evidence>
<keyword evidence="7 8" id="KW-0460">Magnesium</keyword>
<comment type="cofactor">
    <cofactor evidence="8">
        <name>Mg(2+)</name>
        <dbReference type="ChEBI" id="CHEBI:18420"/>
    </cofactor>
    <text evidence="8">Binds 2 magnesium ions per subunit.</text>
</comment>
<dbReference type="PANTHER" id="PTHR14217">
    <property type="entry name" value="INOSITOL-TETRAKISPHOSPHATE 1-KINASE"/>
    <property type="match status" value="1"/>
</dbReference>
<dbReference type="PIRSF" id="PIRSF038186">
    <property type="entry name" value="ITPK"/>
    <property type="match status" value="1"/>
</dbReference>
<evidence type="ECO:0000256" key="1">
    <source>
        <dbReference type="ARBA" id="ARBA00009601"/>
    </source>
</evidence>
<feature type="domain" description="Inositol 1,3,4-trisphosphate 5/6-kinase ATP-grasp" evidence="9">
    <location>
        <begin position="88"/>
        <end position="283"/>
    </location>
</feature>
<dbReference type="InterPro" id="IPR040464">
    <property type="entry name" value="InsP(3)kin_ATP-grasp"/>
</dbReference>